<evidence type="ECO:0000313" key="3">
    <source>
        <dbReference type="Proteomes" id="UP000277007"/>
    </source>
</evidence>
<sequence length="349" mass="39255">MICPAKLTYHGNAGQAVSVIPFSDEQIRTVINLQQHYEVWMDADRSLAQLPYGLKWADRNGKDYLYELFDRIGNGKSLGPRSAETERIFDSYRERKAELTERRNRSAVTLSQTCKVYRALGLPLLPSEAAKILREADRRSLLGSHLMVVGTNALAAYALEINGRIDGAPEETDDFDMAWLTVDDPSSPDVPVWALLKAVDSTYTVNSERTFQARNAAAYEVELLAAPSRRMSRRDRPVPVPLPEQEWLLPGTRISRVAVARDASPARVVAPDPRWFALQKLWMSDQEKRHAGKRPKDLKQGTALLACIHEALPSHSLNAPDFLAAMPPELQPYYDRFAAPYTEDALPNW</sequence>
<reference evidence="2 3" key="1">
    <citation type="submission" date="2018-12" db="EMBL/GenBank/DDBJ databases">
        <authorList>
            <person name="Yang Y."/>
        </authorList>
    </citation>
    <scope>NUCLEOTIDE SEQUENCE [LARGE SCALE GENOMIC DNA]</scope>
    <source>
        <strain evidence="2 3">L-25-5w-1</strain>
    </source>
</reference>
<dbReference type="Pfam" id="PF12281">
    <property type="entry name" value="NTP_transf_8"/>
    <property type="match status" value="1"/>
</dbReference>
<name>A0A3S0R5Y3_9PROT</name>
<dbReference type="InterPro" id="IPR058575">
    <property type="entry name" value="NTP_transf_8_dom"/>
</dbReference>
<evidence type="ECO:0000313" key="2">
    <source>
        <dbReference type="EMBL" id="RTR15691.1"/>
    </source>
</evidence>
<dbReference type="Proteomes" id="UP000277007">
    <property type="component" value="Unassembled WGS sequence"/>
</dbReference>
<keyword evidence="3" id="KW-1185">Reference proteome</keyword>
<comment type="caution">
    <text evidence="2">The sequence shown here is derived from an EMBL/GenBank/DDBJ whole genome shotgun (WGS) entry which is preliminary data.</text>
</comment>
<evidence type="ECO:0000259" key="1">
    <source>
        <dbReference type="Pfam" id="PF12281"/>
    </source>
</evidence>
<feature type="domain" description="Nucleotidyltransferase-like" evidence="1">
    <location>
        <begin position="128"/>
        <end position="317"/>
    </location>
</feature>
<gene>
    <name evidence="2" type="ORF">EJ903_22680</name>
</gene>
<dbReference type="AlphaFoldDB" id="A0A3S0R5Y3"/>
<protein>
    <recommendedName>
        <fullName evidence="1">Nucleotidyltransferase-like domain-containing protein</fullName>
    </recommendedName>
</protein>
<dbReference type="EMBL" id="RXMA01000032">
    <property type="protein sequence ID" value="RTR15691.1"/>
    <property type="molecule type" value="Genomic_DNA"/>
</dbReference>
<organism evidence="2 3">
    <name type="scientific">Azospirillum griseum</name>
    <dbReference type="NCBI Taxonomy" id="2496639"/>
    <lineage>
        <taxon>Bacteria</taxon>
        <taxon>Pseudomonadati</taxon>
        <taxon>Pseudomonadota</taxon>
        <taxon>Alphaproteobacteria</taxon>
        <taxon>Rhodospirillales</taxon>
        <taxon>Azospirillaceae</taxon>
        <taxon>Azospirillum</taxon>
    </lineage>
</organism>
<proteinExistence type="predicted"/>
<accession>A0A3S0R5Y3</accession>